<dbReference type="InterPro" id="IPR052164">
    <property type="entry name" value="Anthracycline_SecMetBiosynth"/>
</dbReference>
<organism evidence="2 3">
    <name type="scientific">Iodobacter violaceini</name>
    <dbReference type="NCBI Taxonomy" id="3044271"/>
    <lineage>
        <taxon>Bacteria</taxon>
        <taxon>Pseudomonadati</taxon>
        <taxon>Pseudomonadota</taxon>
        <taxon>Betaproteobacteria</taxon>
        <taxon>Neisseriales</taxon>
        <taxon>Chitinibacteraceae</taxon>
        <taxon>Iodobacter</taxon>
    </lineage>
</organism>
<dbReference type="InterPro" id="IPR029068">
    <property type="entry name" value="Glyas_Bleomycin-R_OHBP_Dase"/>
</dbReference>
<feature type="domain" description="VOC" evidence="1">
    <location>
        <begin position="5"/>
        <end position="116"/>
    </location>
</feature>
<dbReference type="Gene3D" id="3.10.180.10">
    <property type="entry name" value="2,3-Dihydroxybiphenyl 1,2-Dioxygenase, domain 1"/>
    <property type="match status" value="1"/>
</dbReference>
<dbReference type="Pfam" id="PF00903">
    <property type="entry name" value="Glyoxalase"/>
    <property type="match status" value="1"/>
</dbReference>
<dbReference type="Proteomes" id="UP000712570">
    <property type="component" value="Unassembled WGS sequence"/>
</dbReference>
<accession>A0ABX0KLX7</accession>
<protein>
    <submittedName>
        <fullName evidence="2">Glyoxalase</fullName>
    </submittedName>
</protein>
<reference evidence="2 3" key="1">
    <citation type="submission" date="2020-03" db="EMBL/GenBank/DDBJ databases">
        <title>Draft genome sequence of environmentally isolated violet-colored cultures.</title>
        <authorList>
            <person name="Wilson H.S."/>
        </authorList>
    </citation>
    <scope>NUCLEOTIDE SEQUENCE [LARGE SCALE GENOMIC DNA]</scope>
    <source>
        <strain evidence="2 3">HSC-16F04</strain>
    </source>
</reference>
<evidence type="ECO:0000313" key="2">
    <source>
        <dbReference type="EMBL" id="NHQ85223.1"/>
    </source>
</evidence>
<name>A0ABX0KLX7_9NEIS</name>
<evidence type="ECO:0000259" key="1">
    <source>
        <dbReference type="PROSITE" id="PS51819"/>
    </source>
</evidence>
<dbReference type="InterPro" id="IPR037523">
    <property type="entry name" value="VOC_core"/>
</dbReference>
<keyword evidence="3" id="KW-1185">Reference proteome</keyword>
<dbReference type="EMBL" id="JAAOLX010000002">
    <property type="protein sequence ID" value="NHQ85223.1"/>
    <property type="molecule type" value="Genomic_DNA"/>
</dbReference>
<evidence type="ECO:0000313" key="3">
    <source>
        <dbReference type="Proteomes" id="UP000712570"/>
    </source>
</evidence>
<gene>
    <name evidence="2" type="ORF">HA050_03745</name>
</gene>
<proteinExistence type="predicted"/>
<dbReference type="SUPFAM" id="SSF54593">
    <property type="entry name" value="Glyoxalase/Bleomycin resistance protein/Dihydroxybiphenyl dioxygenase"/>
    <property type="match status" value="1"/>
</dbReference>
<sequence length="129" mass="13757">MELKRIESILLFVADIEAAAAWYASIFGAEVQHENPQFAFIRAPGIVIGFHPADEKCPGGIGGTSAYWEVSDITHAIENLVRLGARVYRGPGETDFGAKIALLIDPFGCTIGLNQASAVSRSKTGVVLP</sequence>
<comment type="caution">
    <text evidence="2">The sequence shown here is derived from an EMBL/GenBank/DDBJ whole genome shotgun (WGS) entry which is preliminary data.</text>
</comment>
<dbReference type="PROSITE" id="PS51819">
    <property type="entry name" value="VOC"/>
    <property type="match status" value="1"/>
</dbReference>
<dbReference type="InterPro" id="IPR004360">
    <property type="entry name" value="Glyas_Fos-R_dOase_dom"/>
</dbReference>
<dbReference type="PANTHER" id="PTHR33993">
    <property type="entry name" value="GLYOXALASE-RELATED"/>
    <property type="match status" value="1"/>
</dbReference>